<accession>A0AA39G446</accession>
<feature type="signal peptide" evidence="1">
    <location>
        <begin position="1"/>
        <end position="19"/>
    </location>
</feature>
<reference evidence="2" key="2">
    <citation type="submission" date="2023-03" db="EMBL/GenBank/DDBJ databases">
        <authorList>
            <person name="Inwood S.N."/>
            <person name="Skelly J.G."/>
            <person name="Guhlin J."/>
            <person name="Harrop T.W.R."/>
            <person name="Goldson S.G."/>
            <person name="Dearden P.K."/>
        </authorList>
    </citation>
    <scope>NUCLEOTIDE SEQUENCE</scope>
    <source>
        <strain evidence="2">Lincoln</strain>
        <tissue evidence="2">Whole body</tissue>
    </source>
</reference>
<sequence>MNKIIVLIILLVWVDFTVQRAKIGRLCPEADKLKSLFGHRCIKITCKSQRILKSNFTINMDRNLDGLHPRYHKVEKCNWGCKSGQFAKPVEPKVTKLLYPRCCQSHICMNSLDTLKSLASTDEWILNIETLKYL</sequence>
<keyword evidence="1" id="KW-0732">Signal</keyword>
<organism evidence="2 3">
    <name type="scientific">Microctonus hyperodae</name>
    <name type="common">Parasitoid wasp</name>
    <dbReference type="NCBI Taxonomy" id="165561"/>
    <lineage>
        <taxon>Eukaryota</taxon>
        <taxon>Metazoa</taxon>
        <taxon>Ecdysozoa</taxon>
        <taxon>Arthropoda</taxon>
        <taxon>Hexapoda</taxon>
        <taxon>Insecta</taxon>
        <taxon>Pterygota</taxon>
        <taxon>Neoptera</taxon>
        <taxon>Endopterygota</taxon>
        <taxon>Hymenoptera</taxon>
        <taxon>Apocrita</taxon>
        <taxon>Ichneumonoidea</taxon>
        <taxon>Braconidae</taxon>
        <taxon>Euphorinae</taxon>
        <taxon>Microctonus</taxon>
    </lineage>
</organism>
<gene>
    <name evidence="2" type="ORF">PV327_003251</name>
</gene>
<reference evidence="2" key="1">
    <citation type="journal article" date="2023" name="bioRxiv">
        <title>Scaffold-level genome assemblies of two parasitoid biocontrol wasps reveal the parthenogenesis mechanism and an associated novel virus.</title>
        <authorList>
            <person name="Inwood S."/>
            <person name="Skelly J."/>
            <person name="Guhlin J."/>
            <person name="Harrop T."/>
            <person name="Goldson S."/>
            <person name="Dearden P."/>
        </authorList>
    </citation>
    <scope>NUCLEOTIDE SEQUENCE</scope>
    <source>
        <strain evidence="2">Lincoln</strain>
        <tissue evidence="2">Whole body</tissue>
    </source>
</reference>
<keyword evidence="3" id="KW-1185">Reference proteome</keyword>
<evidence type="ECO:0000313" key="3">
    <source>
        <dbReference type="Proteomes" id="UP001168972"/>
    </source>
</evidence>
<evidence type="ECO:0000313" key="2">
    <source>
        <dbReference type="EMBL" id="KAK0180921.1"/>
    </source>
</evidence>
<proteinExistence type="predicted"/>
<protein>
    <submittedName>
        <fullName evidence="2">Uncharacterized protein</fullName>
    </submittedName>
</protein>
<evidence type="ECO:0000256" key="1">
    <source>
        <dbReference type="SAM" id="SignalP"/>
    </source>
</evidence>
<dbReference type="Proteomes" id="UP001168972">
    <property type="component" value="Unassembled WGS sequence"/>
</dbReference>
<feature type="chain" id="PRO_5041406407" evidence="1">
    <location>
        <begin position="20"/>
        <end position="134"/>
    </location>
</feature>
<dbReference type="EMBL" id="JAQQBR010000002">
    <property type="protein sequence ID" value="KAK0180921.1"/>
    <property type="molecule type" value="Genomic_DNA"/>
</dbReference>
<dbReference type="AlphaFoldDB" id="A0AA39G446"/>
<comment type="caution">
    <text evidence="2">The sequence shown here is derived from an EMBL/GenBank/DDBJ whole genome shotgun (WGS) entry which is preliminary data.</text>
</comment>
<name>A0AA39G446_MICHY</name>